<gene>
    <name evidence="2" type="ORF">BG61_34565</name>
</gene>
<sequence>MSAILGKNGKPMRWIADMYTTPAHDSRPKEVLVCTDADVAAQVADFIVREMKQNPFTEVGRKITEANSYDPEEQAKEWNALPWYAKFGGPPNFGSIAAGKKSAAYVLWAERVAPEHKWDHKPQIKKLLSDRGGEKLFNNGWHKYGQHDYFYDIWSNIHYGYVGAAVGFDAAELINGAGLAQIGSDAYRDMNGKKWPAMQNHPENGPWPASADDIPDHISIQLGIDLFARVIPGALTTDLLLGSVAAVPVPWGKGQDHAKEMHRCAR</sequence>
<accession>A0A069PH24</accession>
<evidence type="ECO:0000313" key="3">
    <source>
        <dbReference type="Proteomes" id="UP000027466"/>
    </source>
</evidence>
<organism evidence="2 3">
    <name type="scientific">Caballeronia glathei</name>
    <dbReference type="NCBI Taxonomy" id="60547"/>
    <lineage>
        <taxon>Bacteria</taxon>
        <taxon>Pseudomonadati</taxon>
        <taxon>Pseudomonadota</taxon>
        <taxon>Betaproteobacteria</taxon>
        <taxon>Burkholderiales</taxon>
        <taxon>Burkholderiaceae</taxon>
        <taxon>Caballeronia</taxon>
    </lineage>
</organism>
<dbReference type="RefSeq" id="WP_051672877.1">
    <property type="nucleotide sequence ID" value="NZ_CADFFX010000001.1"/>
</dbReference>
<name>A0A069PH24_9BURK</name>
<keyword evidence="3" id="KW-1185">Reference proteome</keyword>
<protein>
    <recommendedName>
        <fullName evidence="1">Bacterial toxin 44 domain-containing protein</fullName>
    </recommendedName>
</protein>
<dbReference type="Proteomes" id="UP000027466">
    <property type="component" value="Unassembled WGS sequence"/>
</dbReference>
<dbReference type="STRING" id="60547.GCA_000751215_02338"/>
<dbReference type="InterPro" id="IPR028946">
    <property type="entry name" value="Ntox44"/>
</dbReference>
<evidence type="ECO:0000259" key="1">
    <source>
        <dbReference type="Pfam" id="PF15607"/>
    </source>
</evidence>
<evidence type="ECO:0000313" key="2">
    <source>
        <dbReference type="EMBL" id="KDR39149.1"/>
    </source>
</evidence>
<proteinExistence type="predicted"/>
<reference evidence="2 3" key="1">
    <citation type="submission" date="2014-03" db="EMBL/GenBank/DDBJ databases">
        <title>Draft Genome Sequences of Four Burkholderia Strains.</title>
        <authorList>
            <person name="Liu X.Y."/>
            <person name="Li C.X."/>
            <person name="Xu J.H."/>
        </authorList>
    </citation>
    <scope>NUCLEOTIDE SEQUENCE [LARGE SCALE GENOMIC DNA]</scope>
    <source>
        <strain evidence="2 3">DSM 50014</strain>
    </source>
</reference>
<feature type="domain" description="Bacterial toxin 44" evidence="1">
    <location>
        <begin position="108"/>
        <end position="227"/>
    </location>
</feature>
<dbReference type="EMBL" id="JFHC01000065">
    <property type="protein sequence ID" value="KDR39149.1"/>
    <property type="molecule type" value="Genomic_DNA"/>
</dbReference>
<dbReference type="Pfam" id="PF15607">
    <property type="entry name" value="Ntox44"/>
    <property type="match status" value="1"/>
</dbReference>
<dbReference type="AlphaFoldDB" id="A0A069PH24"/>
<comment type="caution">
    <text evidence="2">The sequence shown here is derived from an EMBL/GenBank/DDBJ whole genome shotgun (WGS) entry which is preliminary data.</text>
</comment>